<accession>A0A0H3PKS9</accession>
<dbReference type="Proteomes" id="UP000004641">
    <property type="component" value="Unassembled WGS sequence"/>
</dbReference>
<dbReference type="BioCyc" id="ECOL478008-HMP:G76-483364-MONOMER"/>
<reference evidence="1 2" key="1">
    <citation type="journal article" date="2011" name="Appl. Environ. Microbiol.">
        <title>Genome signatures of Escherichia coli O157:H7 isolates from the bovine host reservoir.</title>
        <authorList>
            <person name="Eppinger M."/>
            <person name="Mammel M.K."/>
            <person name="Leclerc J.E."/>
            <person name="Ravel J."/>
            <person name="Cebula T.A."/>
        </authorList>
    </citation>
    <scope>NUCLEOTIDE SEQUENCE [LARGE SCALE GENOMIC DNA]</scope>
    <source>
        <strain evidence="1 2">EC869</strain>
    </source>
</reference>
<name>A0A0H3PKS9_ECO5C</name>
<gene>
    <name evidence="1" type="ORF">ECH7EC869_1820</name>
</gene>
<dbReference type="EMBL" id="ABHU01000017">
    <property type="protein sequence ID" value="EDU89923.1"/>
    <property type="molecule type" value="Genomic_DNA"/>
</dbReference>
<evidence type="ECO:0000313" key="1">
    <source>
        <dbReference type="EMBL" id="EDU89923.1"/>
    </source>
</evidence>
<dbReference type="AlphaFoldDB" id="A0A0H3PKS9"/>
<protein>
    <submittedName>
        <fullName evidence="1">Uncharacterized protein</fullName>
    </submittedName>
</protein>
<comment type="caution">
    <text evidence="1">The sequence shown here is derived from an EMBL/GenBank/DDBJ whole genome shotgun (WGS) entry which is preliminary data.</text>
</comment>
<organism evidence="1 2">
    <name type="scientific">Escherichia coli O157:H7 (strain EC869)</name>
    <dbReference type="NCBI Taxonomy" id="478008"/>
    <lineage>
        <taxon>Bacteria</taxon>
        <taxon>Pseudomonadati</taxon>
        <taxon>Pseudomonadota</taxon>
        <taxon>Gammaproteobacteria</taxon>
        <taxon>Enterobacterales</taxon>
        <taxon>Enterobacteriaceae</taxon>
        <taxon>Escherichia</taxon>
    </lineage>
</organism>
<proteinExistence type="predicted"/>
<sequence>MFFAIFSGCKFCIMAEPITFYVKKAVFIRIKQRYLRVLAAEKRVNTVI</sequence>
<evidence type="ECO:0000313" key="2">
    <source>
        <dbReference type="Proteomes" id="UP000004641"/>
    </source>
</evidence>